<dbReference type="Proteomes" id="UP000504631">
    <property type="component" value="Unplaced"/>
</dbReference>
<reference evidence="4" key="1">
    <citation type="submission" date="2025-08" db="UniProtKB">
        <authorList>
            <consortium name="RefSeq"/>
        </authorList>
    </citation>
    <scope>IDENTIFICATION</scope>
    <source>
        <tissue evidence="4">Muscle</tissue>
    </source>
</reference>
<dbReference type="Pfam" id="PF01607">
    <property type="entry name" value="CBM_14"/>
    <property type="match status" value="1"/>
</dbReference>
<dbReference type="SUPFAM" id="SSF57625">
    <property type="entry name" value="Invertebrate chitin-binding proteins"/>
    <property type="match status" value="1"/>
</dbReference>
<protein>
    <submittedName>
        <fullName evidence="4">Uncharacterized protein LOC117240003</fullName>
    </submittedName>
</protein>
<dbReference type="KEGG" id="bvk:117240003"/>
<proteinExistence type="predicted"/>
<evidence type="ECO:0000313" key="3">
    <source>
        <dbReference type="Proteomes" id="UP000504631"/>
    </source>
</evidence>
<name>A0A6J3L8R9_9HYME</name>
<dbReference type="SMART" id="SM00494">
    <property type="entry name" value="ChtBD2"/>
    <property type="match status" value="1"/>
</dbReference>
<dbReference type="InterPro" id="IPR036508">
    <property type="entry name" value="Chitin-bd_dom_sf"/>
</dbReference>
<dbReference type="PROSITE" id="PS50940">
    <property type="entry name" value="CHIT_BIND_II"/>
    <property type="match status" value="1"/>
</dbReference>
<dbReference type="GO" id="GO:0008061">
    <property type="term" value="F:chitin binding"/>
    <property type="evidence" value="ECO:0007669"/>
    <property type="project" value="InterPro"/>
</dbReference>
<dbReference type="GeneID" id="117240003"/>
<evidence type="ECO:0000259" key="2">
    <source>
        <dbReference type="PROSITE" id="PS50940"/>
    </source>
</evidence>
<feature type="chain" id="PRO_5026771211" evidence="1">
    <location>
        <begin position="19"/>
        <end position="89"/>
    </location>
</feature>
<accession>A0A6J3L8R9</accession>
<evidence type="ECO:0000256" key="1">
    <source>
        <dbReference type="SAM" id="SignalP"/>
    </source>
</evidence>
<dbReference type="AlphaFoldDB" id="A0A6J3L8R9"/>
<dbReference type="RefSeq" id="XP_033361712.1">
    <property type="nucleotide sequence ID" value="XM_033505821.1"/>
</dbReference>
<dbReference type="Gene3D" id="2.170.140.10">
    <property type="entry name" value="Chitin binding domain"/>
    <property type="match status" value="1"/>
</dbReference>
<dbReference type="InterPro" id="IPR002557">
    <property type="entry name" value="Chitin-bd_dom"/>
</dbReference>
<feature type="signal peptide" evidence="1">
    <location>
        <begin position="1"/>
        <end position="18"/>
    </location>
</feature>
<sequence>MKAAIVIALMAYLVCVSSDDSVKLDCDTNINANHTMVRHPCSCTTYFVCLTDPPMPMECPSGLYFDEDKQVCNYKINVNCRPKPGCRTV</sequence>
<gene>
    <name evidence="4" type="primary">LOC117240003</name>
</gene>
<feature type="domain" description="Chitin-binding type-2" evidence="2">
    <location>
        <begin position="23"/>
        <end position="82"/>
    </location>
</feature>
<keyword evidence="3" id="KW-1185">Reference proteome</keyword>
<dbReference type="GO" id="GO:0005576">
    <property type="term" value="C:extracellular region"/>
    <property type="evidence" value="ECO:0007669"/>
    <property type="project" value="InterPro"/>
</dbReference>
<keyword evidence="1" id="KW-0732">Signal</keyword>
<evidence type="ECO:0000313" key="4">
    <source>
        <dbReference type="RefSeq" id="XP_033361712.1"/>
    </source>
</evidence>
<organism evidence="3 4">
    <name type="scientific">Bombus vosnesenskii</name>
    <dbReference type="NCBI Taxonomy" id="207650"/>
    <lineage>
        <taxon>Eukaryota</taxon>
        <taxon>Metazoa</taxon>
        <taxon>Ecdysozoa</taxon>
        <taxon>Arthropoda</taxon>
        <taxon>Hexapoda</taxon>
        <taxon>Insecta</taxon>
        <taxon>Pterygota</taxon>
        <taxon>Neoptera</taxon>
        <taxon>Endopterygota</taxon>
        <taxon>Hymenoptera</taxon>
        <taxon>Apocrita</taxon>
        <taxon>Aculeata</taxon>
        <taxon>Apoidea</taxon>
        <taxon>Anthophila</taxon>
        <taxon>Apidae</taxon>
        <taxon>Bombus</taxon>
        <taxon>Pyrobombus</taxon>
    </lineage>
</organism>